<sequence length="78" mass="8223">MSDEPMTAPAWAVPHGAAGDARVDGVLTRLAELGSLPVAEHVRIFEDVHQRLQELLVSADRDEPGPPRPAAPGPRPGA</sequence>
<proteinExistence type="predicted"/>
<dbReference type="EMBL" id="WEGH01000005">
    <property type="protein sequence ID" value="MQY08452.1"/>
    <property type="molecule type" value="Genomic_DNA"/>
</dbReference>
<gene>
    <name evidence="2" type="ORF">ACRB68_65610</name>
</gene>
<evidence type="ECO:0000256" key="1">
    <source>
        <dbReference type="SAM" id="MobiDB-lite"/>
    </source>
</evidence>
<dbReference type="RefSeq" id="WP_153539539.1">
    <property type="nucleotide sequence ID" value="NZ_WEGH01000005.1"/>
</dbReference>
<evidence type="ECO:0000313" key="3">
    <source>
        <dbReference type="Proteomes" id="UP000487268"/>
    </source>
</evidence>
<name>A0A7K0C5S1_9ACTN</name>
<dbReference type="Proteomes" id="UP000487268">
    <property type="component" value="Unassembled WGS sequence"/>
</dbReference>
<comment type="caution">
    <text evidence="2">The sequence shown here is derived from an EMBL/GenBank/DDBJ whole genome shotgun (WGS) entry which is preliminary data.</text>
</comment>
<evidence type="ECO:0000313" key="2">
    <source>
        <dbReference type="EMBL" id="MQY08452.1"/>
    </source>
</evidence>
<feature type="region of interest" description="Disordered" evidence="1">
    <location>
        <begin position="56"/>
        <end position="78"/>
    </location>
</feature>
<feature type="compositionally biased region" description="Pro residues" evidence="1">
    <location>
        <begin position="66"/>
        <end position="78"/>
    </location>
</feature>
<keyword evidence="3" id="KW-1185">Reference proteome</keyword>
<organism evidence="2 3">
    <name type="scientific">Actinomadura macrotermitis</name>
    <dbReference type="NCBI Taxonomy" id="2585200"/>
    <lineage>
        <taxon>Bacteria</taxon>
        <taxon>Bacillati</taxon>
        <taxon>Actinomycetota</taxon>
        <taxon>Actinomycetes</taxon>
        <taxon>Streptosporangiales</taxon>
        <taxon>Thermomonosporaceae</taxon>
        <taxon>Actinomadura</taxon>
    </lineage>
</organism>
<dbReference type="OrthoDB" id="5198721at2"/>
<reference evidence="2 3" key="1">
    <citation type="submission" date="2019-10" db="EMBL/GenBank/DDBJ databases">
        <title>Actinomadura rubteroloni sp. nov. and Actinomadura macrotermitis sp. nov., isolated from the gut of fungus growing-termite Macrotermes natalensis.</title>
        <authorList>
            <person name="Benndorf R."/>
            <person name="Martin K."/>
            <person name="Kuefner M."/>
            <person name="De Beer W."/>
            <person name="Kaster A.-K."/>
            <person name="Vollmers J."/>
            <person name="Poulsen M."/>
            <person name="Beemelmanns C."/>
        </authorList>
    </citation>
    <scope>NUCLEOTIDE SEQUENCE [LARGE SCALE GENOMIC DNA]</scope>
    <source>
        <strain evidence="2 3">RB68</strain>
    </source>
</reference>
<protein>
    <submittedName>
        <fullName evidence="2">Uncharacterized protein</fullName>
    </submittedName>
</protein>
<dbReference type="AlphaFoldDB" id="A0A7K0C5S1"/>
<accession>A0A7K0C5S1</accession>